<accession>A0ABS1ETM0</accession>
<reference evidence="3" key="1">
    <citation type="submission" date="2021-01" db="EMBL/GenBank/DDBJ databases">
        <title>Genome public.</title>
        <authorList>
            <person name="Liu C."/>
            <person name="Sun Q."/>
        </authorList>
    </citation>
    <scope>NUCLEOTIDE SEQUENCE [LARGE SCALE GENOMIC DNA]</scope>
    <source>
        <strain evidence="3">YIM B02505</strain>
    </source>
</reference>
<name>A0ABS1ETM0_9CLOT</name>
<sequence length="118" mass="14386">MNLEGNEYYRDLQSLHDQCKKSMYFHAVFTMTDGSTFDGMIEDVDMNRVSVLIGEDVMEQDDENQYDQQRQYYNYGRPRRRYRRFRRRAFPLNALAALALLPYHYIAPPYPYYPYYNY</sequence>
<evidence type="ECO:0000313" key="3">
    <source>
        <dbReference type="Proteomes" id="UP000596739"/>
    </source>
</evidence>
<gene>
    <name evidence="2" type="ORF">JHL18_19145</name>
</gene>
<feature type="transmembrane region" description="Helical" evidence="1">
    <location>
        <begin position="89"/>
        <end position="106"/>
    </location>
</feature>
<keyword evidence="1" id="KW-1133">Transmembrane helix</keyword>
<evidence type="ECO:0000313" key="2">
    <source>
        <dbReference type="EMBL" id="MBK1812741.1"/>
    </source>
</evidence>
<protein>
    <recommendedName>
        <fullName evidence="4">LSM domain-containing protein</fullName>
    </recommendedName>
</protein>
<evidence type="ECO:0000256" key="1">
    <source>
        <dbReference type="SAM" id="Phobius"/>
    </source>
</evidence>
<keyword evidence="1" id="KW-0812">Transmembrane</keyword>
<comment type="caution">
    <text evidence="2">The sequence shown here is derived from an EMBL/GenBank/DDBJ whole genome shotgun (WGS) entry which is preliminary data.</text>
</comment>
<keyword evidence="1" id="KW-0472">Membrane</keyword>
<evidence type="ECO:0008006" key="4">
    <source>
        <dbReference type="Google" id="ProtNLM"/>
    </source>
</evidence>
<organism evidence="2 3">
    <name type="scientific">Clostridium yunnanense</name>
    <dbReference type="NCBI Taxonomy" id="2800325"/>
    <lineage>
        <taxon>Bacteria</taxon>
        <taxon>Bacillati</taxon>
        <taxon>Bacillota</taxon>
        <taxon>Clostridia</taxon>
        <taxon>Eubacteriales</taxon>
        <taxon>Clostridiaceae</taxon>
        <taxon>Clostridium</taxon>
    </lineage>
</organism>
<dbReference type="EMBL" id="JAENHN010000051">
    <property type="protein sequence ID" value="MBK1812741.1"/>
    <property type="molecule type" value="Genomic_DNA"/>
</dbReference>
<dbReference type="Proteomes" id="UP000596739">
    <property type="component" value="Unassembled WGS sequence"/>
</dbReference>
<keyword evidence="3" id="KW-1185">Reference proteome</keyword>
<proteinExistence type="predicted"/>